<dbReference type="InterPro" id="IPR006073">
    <property type="entry name" value="GTP-bd"/>
</dbReference>
<feature type="region of interest" description="G4" evidence="8">
    <location>
        <begin position="132"/>
        <end position="135"/>
    </location>
</feature>
<evidence type="ECO:0000256" key="6">
    <source>
        <dbReference type="ARBA" id="ARBA00023134"/>
    </source>
</evidence>
<feature type="binding site" evidence="7">
    <location>
        <begin position="66"/>
        <end position="70"/>
    </location>
    <ligand>
        <name>GTP</name>
        <dbReference type="ChEBI" id="CHEBI:37565"/>
    </ligand>
</feature>
<dbReference type="Proteomes" id="UP000001508">
    <property type="component" value="Chromosome"/>
</dbReference>
<dbReference type="NCBIfam" id="NF000908">
    <property type="entry name" value="PRK00089.1"/>
    <property type="match status" value="1"/>
</dbReference>
<dbReference type="KEGG" id="dak:DaAHT2_0509"/>
<evidence type="ECO:0000256" key="5">
    <source>
        <dbReference type="ARBA" id="ARBA00022884"/>
    </source>
</evidence>
<keyword evidence="7" id="KW-0699">rRNA-binding</keyword>
<gene>
    <name evidence="7" type="primary">era</name>
    <name evidence="12" type="ordered locus">DaAHT2_0509</name>
</gene>
<dbReference type="InterPro" id="IPR027417">
    <property type="entry name" value="P-loop_NTPase"/>
</dbReference>
<reference evidence="13" key="1">
    <citation type="submission" date="2010-02" db="EMBL/GenBank/DDBJ databases">
        <title>Complete sequence of Desulfurivibrio alkaliphilus AHT2.</title>
        <authorList>
            <consortium name="US DOE Joint Genome Institute"/>
            <person name="Pitluck S."/>
            <person name="Chertkov O."/>
            <person name="Detter J.C."/>
            <person name="Han C."/>
            <person name="Tapia R."/>
            <person name="Larimer F."/>
            <person name="Land M."/>
            <person name="Hauser L."/>
            <person name="Kyrpides N."/>
            <person name="Mikhailova N."/>
            <person name="Sorokin D.Y."/>
            <person name="Muyzer G."/>
            <person name="Woyke T."/>
        </authorList>
    </citation>
    <scope>NUCLEOTIDE SEQUENCE [LARGE SCALE GENOMIC DNA]</scope>
    <source>
        <strain evidence="13">DSM 19089 / UNIQEM U267 / AHT2</strain>
    </source>
</reference>
<evidence type="ECO:0000259" key="11">
    <source>
        <dbReference type="PROSITE" id="PS51713"/>
    </source>
</evidence>
<dbReference type="InterPro" id="IPR015946">
    <property type="entry name" value="KH_dom-like_a/b"/>
</dbReference>
<dbReference type="GO" id="GO:0043024">
    <property type="term" value="F:ribosomal small subunit binding"/>
    <property type="evidence" value="ECO:0007669"/>
    <property type="project" value="TreeGrafter"/>
</dbReference>
<dbReference type="PROSITE" id="PS50823">
    <property type="entry name" value="KH_TYPE_2"/>
    <property type="match status" value="1"/>
</dbReference>
<dbReference type="InterPro" id="IPR030388">
    <property type="entry name" value="G_ERA_dom"/>
</dbReference>
<dbReference type="PANTHER" id="PTHR42698:SF1">
    <property type="entry name" value="GTPASE ERA, MITOCHONDRIAL"/>
    <property type="match status" value="1"/>
</dbReference>
<dbReference type="SUPFAM" id="SSF52540">
    <property type="entry name" value="P-loop containing nucleoside triphosphate hydrolases"/>
    <property type="match status" value="1"/>
</dbReference>
<keyword evidence="7" id="KW-0997">Cell inner membrane</keyword>
<dbReference type="RefSeq" id="WP_013162746.1">
    <property type="nucleotide sequence ID" value="NC_014216.1"/>
</dbReference>
<comment type="similarity">
    <text evidence="1 7 8 9">Belongs to the TRAFAC class TrmE-Era-EngA-EngB-Septin-like GTPase superfamily. Era GTPase family.</text>
</comment>
<comment type="subcellular location">
    <subcellularLocation>
        <location evidence="7">Cytoplasm</location>
    </subcellularLocation>
    <subcellularLocation>
        <location evidence="7">Cell inner membrane</location>
        <topology evidence="7">Peripheral membrane protein</topology>
    </subcellularLocation>
</comment>
<dbReference type="GO" id="GO:0005525">
    <property type="term" value="F:GTP binding"/>
    <property type="evidence" value="ECO:0007669"/>
    <property type="project" value="UniProtKB-UniRule"/>
</dbReference>
<evidence type="ECO:0000313" key="12">
    <source>
        <dbReference type="EMBL" id="ADH85215.1"/>
    </source>
</evidence>
<feature type="region of interest" description="G5" evidence="8">
    <location>
        <begin position="161"/>
        <end position="163"/>
    </location>
</feature>
<feature type="binding site" evidence="7">
    <location>
        <begin position="132"/>
        <end position="135"/>
    </location>
    <ligand>
        <name>GTP</name>
        <dbReference type="ChEBI" id="CHEBI:37565"/>
    </ligand>
</feature>
<keyword evidence="7" id="KW-0963">Cytoplasm</keyword>
<comment type="subunit">
    <text evidence="7">Monomer.</text>
</comment>
<keyword evidence="6 7" id="KW-0342">GTP-binding</keyword>
<keyword evidence="7" id="KW-0472">Membrane</keyword>
<keyword evidence="4 7" id="KW-0547">Nucleotide-binding</keyword>
<dbReference type="InterPro" id="IPR004044">
    <property type="entry name" value="KH_dom_type_2"/>
</dbReference>
<feature type="binding site" evidence="7">
    <location>
        <begin position="19"/>
        <end position="26"/>
    </location>
    <ligand>
        <name>GTP</name>
        <dbReference type="ChEBI" id="CHEBI:37565"/>
    </ligand>
</feature>
<dbReference type="GO" id="GO:0003924">
    <property type="term" value="F:GTPase activity"/>
    <property type="evidence" value="ECO:0007669"/>
    <property type="project" value="UniProtKB-UniRule"/>
</dbReference>
<dbReference type="STRING" id="589865.DaAHT2_0509"/>
<feature type="domain" description="KH type-2" evidence="10">
    <location>
        <begin position="213"/>
        <end position="291"/>
    </location>
</feature>
<dbReference type="NCBIfam" id="TIGR00231">
    <property type="entry name" value="small_GTP"/>
    <property type="match status" value="1"/>
</dbReference>
<dbReference type="EMBL" id="CP001940">
    <property type="protein sequence ID" value="ADH85215.1"/>
    <property type="molecule type" value="Genomic_DNA"/>
</dbReference>
<dbReference type="InParanoid" id="D6Z0I6"/>
<organism evidence="12 13">
    <name type="scientific">Desulfurivibrio alkaliphilus (strain DSM 19089 / UNIQEM U267 / AHT2)</name>
    <dbReference type="NCBI Taxonomy" id="589865"/>
    <lineage>
        <taxon>Bacteria</taxon>
        <taxon>Pseudomonadati</taxon>
        <taxon>Thermodesulfobacteriota</taxon>
        <taxon>Desulfobulbia</taxon>
        <taxon>Desulfobulbales</taxon>
        <taxon>Desulfobulbaceae</taxon>
        <taxon>Desulfurivibrio</taxon>
    </lineage>
</organism>
<dbReference type="GO" id="GO:0005886">
    <property type="term" value="C:plasma membrane"/>
    <property type="evidence" value="ECO:0007669"/>
    <property type="project" value="UniProtKB-SubCell"/>
</dbReference>
<dbReference type="CDD" id="cd04163">
    <property type="entry name" value="Era"/>
    <property type="match status" value="1"/>
</dbReference>
<dbReference type="HOGENOM" id="CLU_038009_1_0_7"/>
<dbReference type="InterPro" id="IPR009019">
    <property type="entry name" value="KH_sf_prok-type"/>
</dbReference>
<dbReference type="Gene3D" id="3.30.300.20">
    <property type="match status" value="1"/>
</dbReference>
<feature type="region of interest" description="G1" evidence="8">
    <location>
        <begin position="19"/>
        <end position="26"/>
    </location>
</feature>
<dbReference type="PROSITE" id="PS51713">
    <property type="entry name" value="G_ERA"/>
    <property type="match status" value="1"/>
</dbReference>
<dbReference type="InterPro" id="IPR005225">
    <property type="entry name" value="Small_GTP-bd"/>
</dbReference>
<dbReference type="GO" id="GO:0070181">
    <property type="term" value="F:small ribosomal subunit rRNA binding"/>
    <property type="evidence" value="ECO:0007669"/>
    <property type="project" value="UniProtKB-UniRule"/>
</dbReference>
<dbReference type="FunFam" id="3.30.300.20:FF:000003">
    <property type="entry name" value="GTPase Era"/>
    <property type="match status" value="1"/>
</dbReference>
<dbReference type="CDD" id="cd22534">
    <property type="entry name" value="KH-II_Era"/>
    <property type="match status" value="1"/>
</dbReference>
<dbReference type="AlphaFoldDB" id="D6Z0I6"/>
<dbReference type="SUPFAM" id="SSF54814">
    <property type="entry name" value="Prokaryotic type KH domain (KH-domain type II)"/>
    <property type="match status" value="1"/>
</dbReference>
<dbReference type="Pfam" id="PF07650">
    <property type="entry name" value="KH_2"/>
    <property type="match status" value="1"/>
</dbReference>
<evidence type="ECO:0000313" key="13">
    <source>
        <dbReference type="Proteomes" id="UP000001508"/>
    </source>
</evidence>
<keyword evidence="5 7" id="KW-0694">RNA-binding</keyword>
<evidence type="ECO:0000256" key="1">
    <source>
        <dbReference type="ARBA" id="ARBA00007921"/>
    </source>
</evidence>
<keyword evidence="3 7" id="KW-0690">Ribosome biogenesis</keyword>
<dbReference type="PRINTS" id="PR00326">
    <property type="entry name" value="GTP1OBG"/>
</dbReference>
<evidence type="ECO:0000256" key="4">
    <source>
        <dbReference type="ARBA" id="ARBA00022741"/>
    </source>
</evidence>
<keyword evidence="13" id="KW-1185">Reference proteome</keyword>
<keyword evidence="7" id="KW-1003">Cell membrane</keyword>
<dbReference type="InterPro" id="IPR005662">
    <property type="entry name" value="GTPase_Era-like"/>
</dbReference>
<comment type="function">
    <text evidence="7">An essential GTPase that binds both GDP and GTP, with rapid nucleotide exchange. Plays a role in 16S rRNA processing and 30S ribosomal subunit biogenesis and possibly also in cell cycle regulation and energy metabolism.</text>
</comment>
<feature type="domain" description="Era-type G" evidence="11">
    <location>
        <begin position="11"/>
        <end position="182"/>
    </location>
</feature>
<feature type="region of interest" description="G3" evidence="8">
    <location>
        <begin position="66"/>
        <end position="69"/>
    </location>
</feature>
<dbReference type="PANTHER" id="PTHR42698">
    <property type="entry name" value="GTPASE ERA"/>
    <property type="match status" value="1"/>
</dbReference>
<sequence length="308" mass="34180">MNAAPSPDEITCGFVALVGPPNAGKSTLLNNLLGQKISIVSPKPQTTRNRVLGVFNQPTRQIVFLDTPGLHQGRSRLNSEMVKIARRTVSEVDAVAYMIDVSSPEADSRPEQRRQAGQLLQRANLPALLLCNKIDQVGKEKLLPVIAAWQEVYPFAAIIPLSALSGEGQETLLDELTRLLPRGPRLFPEDIPTDASERFLCGEIIREKIMLLTRDELPYSTAVLIDRFREESAPPLTTIDATIIVEKNSQKGIIIGNRGRMLQQIGRSARREIEAMLGTKVLLKLWVKVQKNWTGNMRVLQELGIHEG</sequence>
<feature type="region of interest" description="G2" evidence="8">
    <location>
        <begin position="45"/>
        <end position="49"/>
    </location>
</feature>
<name>D6Z0I6_DESAT</name>
<evidence type="ECO:0000256" key="8">
    <source>
        <dbReference type="PROSITE-ProRule" id="PRU01050"/>
    </source>
</evidence>
<evidence type="ECO:0000259" key="10">
    <source>
        <dbReference type="PROSITE" id="PS50823"/>
    </source>
</evidence>
<dbReference type="GO" id="GO:0005829">
    <property type="term" value="C:cytosol"/>
    <property type="evidence" value="ECO:0007669"/>
    <property type="project" value="TreeGrafter"/>
</dbReference>
<dbReference type="OrthoDB" id="9805918at2"/>
<dbReference type="FunCoup" id="D6Z0I6">
    <property type="interactions" value="436"/>
</dbReference>
<evidence type="ECO:0000256" key="7">
    <source>
        <dbReference type="HAMAP-Rule" id="MF_00367"/>
    </source>
</evidence>
<dbReference type="eggNOG" id="COG1159">
    <property type="taxonomic scope" value="Bacteria"/>
</dbReference>
<evidence type="ECO:0000256" key="9">
    <source>
        <dbReference type="RuleBase" id="RU003761"/>
    </source>
</evidence>
<evidence type="ECO:0000256" key="3">
    <source>
        <dbReference type="ARBA" id="ARBA00022517"/>
    </source>
</evidence>
<dbReference type="HAMAP" id="MF_00367">
    <property type="entry name" value="GTPase_Era"/>
    <property type="match status" value="1"/>
</dbReference>
<proteinExistence type="inferred from homology"/>
<dbReference type="GO" id="GO:0000028">
    <property type="term" value="P:ribosomal small subunit assembly"/>
    <property type="evidence" value="ECO:0007669"/>
    <property type="project" value="TreeGrafter"/>
</dbReference>
<dbReference type="NCBIfam" id="TIGR00436">
    <property type="entry name" value="era"/>
    <property type="match status" value="1"/>
</dbReference>
<dbReference type="Pfam" id="PF01926">
    <property type="entry name" value="MMR_HSR1"/>
    <property type="match status" value="1"/>
</dbReference>
<dbReference type="Gene3D" id="3.40.50.300">
    <property type="entry name" value="P-loop containing nucleotide triphosphate hydrolases"/>
    <property type="match status" value="1"/>
</dbReference>
<accession>D6Z0I6</accession>
<protein>
    <recommendedName>
        <fullName evidence="2 7">GTPase Era</fullName>
    </recommendedName>
</protein>
<evidence type="ECO:0000256" key="2">
    <source>
        <dbReference type="ARBA" id="ARBA00020484"/>
    </source>
</evidence>